<keyword evidence="3" id="KW-1185">Reference proteome</keyword>
<evidence type="ECO:0000313" key="3">
    <source>
        <dbReference type="Proteomes" id="UP000016665"/>
    </source>
</evidence>
<organism evidence="2 3">
    <name type="scientific">Ficedula albicollis</name>
    <name type="common">Collared flycatcher</name>
    <name type="synonym">Muscicapa albicollis</name>
    <dbReference type="NCBI Taxonomy" id="59894"/>
    <lineage>
        <taxon>Eukaryota</taxon>
        <taxon>Metazoa</taxon>
        <taxon>Chordata</taxon>
        <taxon>Craniata</taxon>
        <taxon>Vertebrata</taxon>
        <taxon>Euteleostomi</taxon>
        <taxon>Archelosauria</taxon>
        <taxon>Archosauria</taxon>
        <taxon>Dinosauria</taxon>
        <taxon>Saurischia</taxon>
        <taxon>Theropoda</taxon>
        <taxon>Coelurosauria</taxon>
        <taxon>Aves</taxon>
        <taxon>Neognathae</taxon>
        <taxon>Neoaves</taxon>
        <taxon>Telluraves</taxon>
        <taxon>Australaves</taxon>
        <taxon>Passeriformes</taxon>
        <taxon>Muscicapidae</taxon>
        <taxon>Ficedula</taxon>
    </lineage>
</organism>
<dbReference type="Proteomes" id="UP000016665">
    <property type="component" value="Chromosome Z"/>
</dbReference>
<protein>
    <recommendedName>
        <fullName evidence="4">Sushi domain-containing protein</fullName>
    </recommendedName>
</protein>
<reference evidence="2 3" key="1">
    <citation type="journal article" date="2012" name="Nature">
        <title>The genomic landscape of species divergence in Ficedula flycatchers.</title>
        <authorList>
            <person name="Ellegren H."/>
            <person name="Smeds L."/>
            <person name="Burri R."/>
            <person name="Olason P.I."/>
            <person name="Backstrom N."/>
            <person name="Kawakami T."/>
            <person name="Kunstner A."/>
            <person name="Makinen H."/>
            <person name="Nadachowska-Brzyska K."/>
            <person name="Qvarnstrom A."/>
            <person name="Uebbing S."/>
            <person name="Wolf J.B."/>
        </authorList>
    </citation>
    <scope>NUCLEOTIDE SEQUENCE [LARGE SCALE GENOMIC DNA]</scope>
</reference>
<dbReference type="AlphaFoldDB" id="A0A803VH29"/>
<dbReference type="Ensembl" id="ENSFALT00000021924.2">
    <property type="protein sequence ID" value="ENSFALP00000022035.1"/>
    <property type="gene ID" value="ENSFALG00000017453.2"/>
</dbReference>
<reference evidence="2" key="3">
    <citation type="submission" date="2025-09" db="UniProtKB">
        <authorList>
            <consortium name="Ensembl"/>
        </authorList>
    </citation>
    <scope>IDENTIFICATION</scope>
</reference>
<sequence length="324" mass="37460">MALQWMFLLLLTPLLAAHNRDKPSPNTFGKLSEKGKCKAPSDWDSRLRFYPKRISYDLNEVVQLNCTGRFLPSVPQIQCISRGAQAMWNETATCKETCQQPQWDSQLQFSPNQNFYRVGEEVTLSCFLNSTPPLAVIRCANRIPPKQSNAWEVLAIGGTWHRLAQKLTCTMAKCPKPQWDAQLQFSESKTKYPQNTELTLTCPKGLEPSFPKVKCTKEFQRVSSGKPDYVDAWWGRNSRGAWTRIERDVLCTEGCQRPPWDSRLQLVPDQENYEKDQEVYLSCPRGFQPTYTEIKCQSEFQYYDVLIHYSLYKEFWHGRNSTGA</sequence>
<reference evidence="2" key="2">
    <citation type="submission" date="2025-08" db="UniProtKB">
        <authorList>
            <consortium name="Ensembl"/>
        </authorList>
    </citation>
    <scope>IDENTIFICATION</scope>
</reference>
<accession>A0A803VH29</accession>
<evidence type="ECO:0000313" key="2">
    <source>
        <dbReference type="Ensembl" id="ENSFALP00000022035.1"/>
    </source>
</evidence>
<gene>
    <name evidence="2" type="primary">LOC101818209</name>
</gene>
<feature type="chain" id="PRO_5032719604" description="Sushi domain-containing protein" evidence="1">
    <location>
        <begin position="18"/>
        <end position="324"/>
    </location>
</feature>
<name>A0A803VH29_FICAL</name>
<evidence type="ECO:0000256" key="1">
    <source>
        <dbReference type="SAM" id="SignalP"/>
    </source>
</evidence>
<keyword evidence="1" id="KW-0732">Signal</keyword>
<evidence type="ECO:0008006" key="4">
    <source>
        <dbReference type="Google" id="ProtNLM"/>
    </source>
</evidence>
<dbReference type="GeneTree" id="ENSGT01030000235365"/>
<proteinExistence type="predicted"/>
<feature type="signal peptide" evidence="1">
    <location>
        <begin position="1"/>
        <end position="17"/>
    </location>
</feature>